<name>A0ABU4X0V1_9HYPH</name>
<keyword evidence="3" id="KW-1185">Reference proteome</keyword>
<dbReference type="InterPro" id="IPR011009">
    <property type="entry name" value="Kinase-like_dom_sf"/>
</dbReference>
<gene>
    <name evidence="2" type="ORF">RFM51_16160</name>
</gene>
<dbReference type="Proteomes" id="UP001272097">
    <property type="component" value="Unassembled WGS sequence"/>
</dbReference>
<dbReference type="PANTHER" id="PTHR22603:SF66">
    <property type="entry name" value="ETHANOLAMINE KINASE"/>
    <property type="match status" value="1"/>
</dbReference>
<proteinExistence type="predicted"/>
<evidence type="ECO:0000259" key="1">
    <source>
        <dbReference type="Pfam" id="PF01636"/>
    </source>
</evidence>
<feature type="domain" description="Aminoglycoside phosphotransferase" evidence="1">
    <location>
        <begin position="26"/>
        <end position="236"/>
    </location>
</feature>
<dbReference type="Pfam" id="PF01636">
    <property type="entry name" value="APH"/>
    <property type="match status" value="1"/>
</dbReference>
<dbReference type="RefSeq" id="WP_320215073.1">
    <property type="nucleotide sequence ID" value="NZ_JAVIIS010000021.1"/>
</dbReference>
<dbReference type="SUPFAM" id="SSF56112">
    <property type="entry name" value="Protein kinase-like (PK-like)"/>
    <property type="match status" value="1"/>
</dbReference>
<dbReference type="Gene3D" id="3.90.1200.10">
    <property type="match status" value="1"/>
</dbReference>
<sequence>MTDELRAALAAVPVLAGYDGPLERLGGLTNMVYRAGEVCLRIPGKGTEEYINRANEAVAAREAAKAGVSPEVLYADPASGRMATRFIAGAETMSPEKFKARPGSLARAGEVFRKLHSSGAVFPFRFELFAMIDDYLKVLSTKDVALPAGYHDVVREAGAVRAALDAHPIQLAACHCDPLCENFLDTGDRMWIVDWEYSGMNDPLWDLGDLSVEGKFDAGQDEEMIRAYFGGEARPAERGRIVIYKAMCDLLWTLWGLIQLANDNPVDDFRAYADGRFARCRALMETEEFSRHLAAVSAG</sequence>
<organism evidence="2 3">
    <name type="scientific">Mesorhizobium australafricanum</name>
    <dbReference type="NCBI Taxonomy" id="3072311"/>
    <lineage>
        <taxon>Bacteria</taxon>
        <taxon>Pseudomonadati</taxon>
        <taxon>Pseudomonadota</taxon>
        <taxon>Alphaproteobacteria</taxon>
        <taxon>Hyphomicrobiales</taxon>
        <taxon>Phyllobacteriaceae</taxon>
        <taxon>Mesorhizobium</taxon>
    </lineage>
</organism>
<dbReference type="EMBL" id="JAVIIS010000021">
    <property type="protein sequence ID" value="MDX8441128.1"/>
    <property type="molecule type" value="Genomic_DNA"/>
</dbReference>
<dbReference type="PANTHER" id="PTHR22603">
    <property type="entry name" value="CHOLINE/ETHANOALAMINE KINASE"/>
    <property type="match status" value="1"/>
</dbReference>
<evidence type="ECO:0000313" key="2">
    <source>
        <dbReference type="EMBL" id="MDX8441128.1"/>
    </source>
</evidence>
<evidence type="ECO:0000313" key="3">
    <source>
        <dbReference type="Proteomes" id="UP001272097"/>
    </source>
</evidence>
<dbReference type="CDD" id="cd05151">
    <property type="entry name" value="ChoK-like"/>
    <property type="match status" value="1"/>
</dbReference>
<comment type="caution">
    <text evidence="2">The sequence shown here is derived from an EMBL/GenBank/DDBJ whole genome shotgun (WGS) entry which is preliminary data.</text>
</comment>
<dbReference type="InterPro" id="IPR002575">
    <property type="entry name" value="Aminoglycoside_PTrfase"/>
</dbReference>
<reference evidence="2 3" key="1">
    <citation type="submission" date="2023-08" db="EMBL/GenBank/DDBJ databases">
        <title>Implementing the SeqCode for naming new Mesorhizobium species isolated from Vachellia karroo root nodules.</title>
        <authorList>
            <person name="Van Lill M."/>
        </authorList>
    </citation>
    <scope>NUCLEOTIDE SEQUENCE [LARGE SCALE GENOMIC DNA]</scope>
    <source>
        <strain evidence="2 3">VK3E</strain>
    </source>
</reference>
<protein>
    <submittedName>
        <fullName evidence="2">Phosphotransferase family protein</fullName>
    </submittedName>
</protein>
<dbReference type="Gene3D" id="3.30.200.20">
    <property type="entry name" value="Phosphorylase Kinase, domain 1"/>
    <property type="match status" value="1"/>
</dbReference>
<accession>A0ABU4X0V1</accession>